<reference evidence="1" key="1">
    <citation type="journal article" date="2021" name="Proc. Natl. Acad. Sci. U.S.A.">
        <title>A Catalog of Tens of Thousands of Viruses from Human Metagenomes Reveals Hidden Associations with Chronic Diseases.</title>
        <authorList>
            <person name="Tisza M.J."/>
            <person name="Buck C.B."/>
        </authorList>
    </citation>
    <scope>NUCLEOTIDE SEQUENCE</scope>
    <source>
        <strain evidence="1">Cte0t5</strain>
    </source>
</reference>
<name>A0A8S5LHB9_9CAUD</name>
<proteinExistence type="predicted"/>
<evidence type="ECO:0000313" key="1">
    <source>
        <dbReference type="EMBL" id="DAD69243.1"/>
    </source>
</evidence>
<protein>
    <submittedName>
        <fullName evidence="1">Uncharacterized protein</fullName>
    </submittedName>
</protein>
<dbReference type="EMBL" id="BK014717">
    <property type="protein sequence ID" value="DAD69243.1"/>
    <property type="molecule type" value="Genomic_DNA"/>
</dbReference>
<sequence length="39" mass="3955">MISALTATAVALAVGLPIFALGECIRERRGRGPRGGGES</sequence>
<accession>A0A8S5LHB9</accession>
<organism evidence="1">
    <name type="scientific">Myoviridae sp. cte0t5</name>
    <dbReference type="NCBI Taxonomy" id="2823549"/>
    <lineage>
        <taxon>Viruses</taxon>
        <taxon>Duplodnaviria</taxon>
        <taxon>Heunggongvirae</taxon>
        <taxon>Uroviricota</taxon>
        <taxon>Caudoviricetes</taxon>
    </lineage>
</organism>